<reference evidence="2 3" key="1">
    <citation type="submission" date="2024-01" db="EMBL/GenBank/DDBJ databases">
        <title>The genomes of 5 underutilized Papilionoideae crops provide insights into root nodulation and disease resistance.</title>
        <authorList>
            <person name="Yuan L."/>
        </authorList>
    </citation>
    <scope>NUCLEOTIDE SEQUENCE [LARGE SCALE GENOMIC DNA]</scope>
    <source>
        <strain evidence="2">LY-2023</strain>
        <tissue evidence="2">Leaf</tissue>
    </source>
</reference>
<accession>A0AAN9ILB8</accession>
<comment type="caution">
    <text evidence="2">The sequence shown here is derived from an EMBL/GenBank/DDBJ whole genome shotgun (WGS) entry which is preliminary data.</text>
</comment>
<evidence type="ECO:0000256" key="1">
    <source>
        <dbReference type="SAM" id="Phobius"/>
    </source>
</evidence>
<gene>
    <name evidence="2" type="ORF">RJT34_24864</name>
</gene>
<keyword evidence="1" id="KW-1133">Transmembrane helix</keyword>
<organism evidence="2 3">
    <name type="scientific">Clitoria ternatea</name>
    <name type="common">Butterfly pea</name>
    <dbReference type="NCBI Taxonomy" id="43366"/>
    <lineage>
        <taxon>Eukaryota</taxon>
        <taxon>Viridiplantae</taxon>
        <taxon>Streptophyta</taxon>
        <taxon>Embryophyta</taxon>
        <taxon>Tracheophyta</taxon>
        <taxon>Spermatophyta</taxon>
        <taxon>Magnoliopsida</taxon>
        <taxon>eudicotyledons</taxon>
        <taxon>Gunneridae</taxon>
        <taxon>Pentapetalae</taxon>
        <taxon>rosids</taxon>
        <taxon>fabids</taxon>
        <taxon>Fabales</taxon>
        <taxon>Fabaceae</taxon>
        <taxon>Papilionoideae</taxon>
        <taxon>50 kb inversion clade</taxon>
        <taxon>NPAAA clade</taxon>
        <taxon>indigoferoid/millettioid clade</taxon>
        <taxon>Phaseoleae</taxon>
        <taxon>Clitoria</taxon>
    </lineage>
</organism>
<evidence type="ECO:0000313" key="3">
    <source>
        <dbReference type="Proteomes" id="UP001359559"/>
    </source>
</evidence>
<protein>
    <recommendedName>
        <fullName evidence="4">Transmembrane protein</fullName>
    </recommendedName>
</protein>
<sequence>MTEKGKSISIRTYEPKGNFNFFVFYFKNFHPFFSFPFLFVFPKTFHTANPKFQTLEPPPLGSHPFSFVSLSLSVSLCLSLSLFFFFCAKLFQPSHSRSIFDPLNLTLSLIHCNVNASGMRLR</sequence>
<feature type="transmembrane region" description="Helical" evidence="1">
    <location>
        <begin position="21"/>
        <end position="45"/>
    </location>
</feature>
<proteinExistence type="predicted"/>
<evidence type="ECO:0000313" key="2">
    <source>
        <dbReference type="EMBL" id="KAK7279806.1"/>
    </source>
</evidence>
<evidence type="ECO:0008006" key="4">
    <source>
        <dbReference type="Google" id="ProtNLM"/>
    </source>
</evidence>
<feature type="transmembrane region" description="Helical" evidence="1">
    <location>
        <begin position="65"/>
        <end position="88"/>
    </location>
</feature>
<name>A0AAN9ILB8_CLITE</name>
<dbReference type="EMBL" id="JAYKXN010000006">
    <property type="protein sequence ID" value="KAK7279806.1"/>
    <property type="molecule type" value="Genomic_DNA"/>
</dbReference>
<keyword evidence="3" id="KW-1185">Reference proteome</keyword>
<dbReference type="AlphaFoldDB" id="A0AAN9ILB8"/>
<keyword evidence="1" id="KW-0472">Membrane</keyword>
<keyword evidence="1" id="KW-0812">Transmembrane</keyword>
<dbReference type="Proteomes" id="UP001359559">
    <property type="component" value="Unassembled WGS sequence"/>
</dbReference>